<protein>
    <submittedName>
        <fullName evidence="1">Uncharacterized protein</fullName>
    </submittedName>
</protein>
<dbReference type="Proteomes" id="UP000233837">
    <property type="component" value="Unassembled WGS sequence"/>
</dbReference>
<gene>
    <name evidence="1" type="ORF">MA16_Dca013590</name>
</gene>
<name>A0A2I0VUS4_9ASPA</name>
<evidence type="ECO:0000313" key="2">
    <source>
        <dbReference type="Proteomes" id="UP000233837"/>
    </source>
</evidence>
<accession>A0A2I0VUS4</accession>
<evidence type="ECO:0000313" key="1">
    <source>
        <dbReference type="EMBL" id="PKU67166.1"/>
    </source>
</evidence>
<proteinExistence type="predicted"/>
<organism evidence="1 2">
    <name type="scientific">Dendrobium catenatum</name>
    <dbReference type="NCBI Taxonomy" id="906689"/>
    <lineage>
        <taxon>Eukaryota</taxon>
        <taxon>Viridiplantae</taxon>
        <taxon>Streptophyta</taxon>
        <taxon>Embryophyta</taxon>
        <taxon>Tracheophyta</taxon>
        <taxon>Spermatophyta</taxon>
        <taxon>Magnoliopsida</taxon>
        <taxon>Liliopsida</taxon>
        <taxon>Asparagales</taxon>
        <taxon>Orchidaceae</taxon>
        <taxon>Epidendroideae</taxon>
        <taxon>Malaxideae</taxon>
        <taxon>Dendrobiinae</taxon>
        <taxon>Dendrobium</taxon>
    </lineage>
</organism>
<reference evidence="1 2" key="2">
    <citation type="journal article" date="2017" name="Nature">
        <title>The Apostasia genome and the evolution of orchids.</title>
        <authorList>
            <person name="Zhang G.Q."/>
            <person name="Liu K.W."/>
            <person name="Li Z."/>
            <person name="Lohaus R."/>
            <person name="Hsiao Y.Y."/>
            <person name="Niu S.C."/>
            <person name="Wang J.Y."/>
            <person name="Lin Y.C."/>
            <person name="Xu Q."/>
            <person name="Chen L.J."/>
            <person name="Yoshida K."/>
            <person name="Fujiwara S."/>
            <person name="Wang Z.W."/>
            <person name="Zhang Y.Q."/>
            <person name="Mitsuda N."/>
            <person name="Wang M."/>
            <person name="Liu G.H."/>
            <person name="Pecoraro L."/>
            <person name="Huang H.X."/>
            <person name="Xiao X.J."/>
            <person name="Lin M."/>
            <person name="Wu X.Y."/>
            <person name="Wu W.L."/>
            <person name="Chen Y.Y."/>
            <person name="Chang S.B."/>
            <person name="Sakamoto S."/>
            <person name="Ohme-Takagi M."/>
            <person name="Yagi M."/>
            <person name="Zeng S.J."/>
            <person name="Shen C.Y."/>
            <person name="Yeh C.M."/>
            <person name="Luo Y.B."/>
            <person name="Tsai W.C."/>
            <person name="Van de Peer Y."/>
            <person name="Liu Z.J."/>
        </authorList>
    </citation>
    <scope>NUCLEOTIDE SEQUENCE [LARGE SCALE GENOMIC DNA]</scope>
    <source>
        <tissue evidence="1">The whole plant</tissue>
    </source>
</reference>
<reference evidence="1 2" key="1">
    <citation type="journal article" date="2016" name="Sci. Rep.">
        <title>The Dendrobium catenatum Lindl. genome sequence provides insights into polysaccharide synthase, floral development and adaptive evolution.</title>
        <authorList>
            <person name="Zhang G.Q."/>
            <person name="Xu Q."/>
            <person name="Bian C."/>
            <person name="Tsai W.C."/>
            <person name="Yeh C.M."/>
            <person name="Liu K.W."/>
            <person name="Yoshida K."/>
            <person name="Zhang L.S."/>
            <person name="Chang S.B."/>
            <person name="Chen F."/>
            <person name="Shi Y."/>
            <person name="Su Y.Y."/>
            <person name="Zhang Y.Q."/>
            <person name="Chen L.J."/>
            <person name="Yin Y."/>
            <person name="Lin M."/>
            <person name="Huang H."/>
            <person name="Deng H."/>
            <person name="Wang Z.W."/>
            <person name="Zhu S.L."/>
            <person name="Zhao X."/>
            <person name="Deng C."/>
            <person name="Niu S.C."/>
            <person name="Huang J."/>
            <person name="Wang M."/>
            <person name="Liu G.H."/>
            <person name="Yang H.J."/>
            <person name="Xiao X.J."/>
            <person name="Hsiao Y.Y."/>
            <person name="Wu W.L."/>
            <person name="Chen Y.Y."/>
            <person name="Mitsuda N."/>
            <person name="Ohme-Takagi M."/>
            <person name="Luo Y.B."/>
            <person name="Van de Peer Y."/>
            <person name="Liu Z.J."/>
        </authorList>
    </citation>
    <scope>NUCLEOTIDE SEQUENCE [LARGE SCALE GENOMIC DNA]</scope>
    <source>
        <tissue evidence="1">The whole plant</tissue>
    </source>
</reference>
<sequence length="76" mass="8599">MVLVEESIPPDFHRERFGMEPFVAVEGSHNRLLRLCLSPHLLLGTLLGGLKRLPFFAAFGLIKAFNLCFNLKVTFI</sequence>
<keyword evidence="2" id="KW-1185">Reference proteome</keyword>
<dbReference type="EMBL" id="KZ503216">
    <property type="protein sequence ID" value="PKU67166.1"/>
    <property type="molecule type" value="Genomic_DNA"/>
</dbReference>
<dbReference type="AlphaFoldDB" id="A0A2I0VUS4"/>